<dbReference type="AlphaFoldDB" id="A0A1P8UYS5"/>
<feature type="region of interest" description="Disordered" evidence="1">
    <location>
        <begin position="1"/>
        <end position="39"/>
    </location>
</feature>
<organism evidence="2 3">
    <name type="scientific">Salipiger abyssi</name>
    <dbReference type="NCBI Taxonomy" id="1250539"/>
    <lineage>
        <taxon>Bacteria</taxon>
        <taxon>Pseudomonadati</taxon>
        <taxon>Pseudomonadota</taxon>
        <taxon>Alphaproteobacteria</taxon>
        <taxon>Rhodobacterales</taxon>
        <taxon>Roseobacteraceae</taxon>
        <taxon>Salipiger</taxon>
    </lineage>
</organism>
<evidence type="ECO:0000313" key="2">
    <source>
        <dbReference type="EMBL" id="APZ54541.1"/>
    </source>
</evidence>
<feature type="compositionally biased region" description="Basic residues" evidence="1">
    <location>
        <begin position="16"/>
        <end position="27"/>
    </location>
</feature>
<gene>
    <name evidence="2" type="ORF">Ga0080574_TMP4207</name>
</gene>
<evidence type="ECO:0000256" key="1">
    <source>
        <dbReference type="SAM" id="MobiDB-lite"/>
    </source>
</evidence>
<protein>
    <submittedName>
        <fullName evidence="2">Uncharacterized protein</fullName>
    </submittedName>
</protein>
<proteinExistence type="predicted"/>
<dbReference type="EMBL" id="CP015093">
    <property type="protein sequence ID" value="APZ54541.1"/>
    <property type="molecule type" value="Genomic_DNA"/>
</dbReference>
<evidence type="ECO:0000313" key="3">
    <source>
        <dbReference type="Proteomes" id="UP000187059"/>
    </source>
</evidence>
<reference evidence="2 3" key="1">
    <citation type="submission" date="2016-04" db="EMBL/GenBank/DDBJ databases">
        <title>Deep-sea bacteria in the southern Pacific.</title>
        <authorList>
            <person name="Tang K."/>
        </authorList>
    </citation>
    <scope>NUCLEOTIDE SEQUENCE [LARGE SCALE GENOMIC DNA]</scope>
    <source>
        <strain evidence="2 3">JLT2014</strain>
    </source>
</reference>
<feature type="compositionally biased region" description="Polar residues" evidence="1">
    <location>
        <begin position="28"/>
        <end position="39"/>
    </location>
</feature>
<keyword evidence="3" id="KW-1185">Reference proteome</keyword>
<dbReference type="Proteomes" id="UP000187059">
    <property type="component" value="Chromosome"/>
</dbReference>
<dbReference type="KEGG" id="paby:Ga0080574_TMP4207"/>
<name>A0A1P8UYS5_9RHOB</name>
<sequence length="39" mass="4609">MEMSKTPENVFPQHGQARRALLKRRQRPSSQSKFIPQRS</sequence>
<accession>A0A1P8UYS5</accession>